<proteinExistence type="predicted"/>
<evidence type="ECO:0000313" key="2">
    <source>
        <dbReference type="Proteomes" id="UP000670947"/>
    </source>
</evidence>
<gene>
    <name evidence="1" type="ORF">I8J29_17875</name>
</gene>
<dbReference type="Pfam" id="PF26325">
    <property type="entry name" value="YhjD"/>
    <property type="match status" value="1"/>
</dbReference>
<evidence type="ECO:0000313" key="1">
    <source>
        <dbReference type="EMBL" id="MBO7746082.1"/>
    </source>
</evidence>
<accession>A0ABS3WCS8</accession>
<sequence length="139" mass="15656">MALDTEPRPAEAGGKAEAGAPRMLLGKEMELVKRYALLGIVNAILEHDIRIVGAAKTKLPRLYESMLRGLQDRVLLELAGIRRQFKASGIVGFGEKRTKESLTASYRCMGYQRSFSMPWTFVKAEAERVLRGYLEKRRV</sequence>
<dbReference type="EMBL" id="JAGGDJ010000015">
    <property type="protein sequence ID" value="MBO7746082.1"/>
    <property type="molecule type" value="Genomic_DNA"/>
</dbReference>
<name>A0ABS3WCS8_9BACL</name>
<dbReference type="InterPro" id="IPR058600">
    <property type="entry name" value="YhjD-like"/>
</dbReference>
<comment type="caution">
    <text evidence="1">The sequence shown here is derived from an EMBL/GenBank/DDBJ whole genome shotgun (WGS) entry which is preliminary data.</text>
</comment>
<keyword evidence="2" id="KW-1185">Reference proteome</keyword>
<organism evidence="1 2">
    <name type="scientific">Paenibacillus artemisiicola</name>
    <dbReference type="NCBI Taxonomy" id="1172618"/>
    <lineage>
        <taxon>Bacteria</taxon>
        <taxon>Bacillati</taxon>
        <taxon>Bacillota</taxon>
        <taxon>Bacilli</taxon>
        <taxon>Bacillales</taxon>
        <taxon>Paenibacillaceae</taxon>
        <taxon>Paenibacillus</taxon>
    </lineage>
</organism>
<dbReference type="RefSeq" id="WP_208848881.1">
    <property type="nucleotide sequence ID" value="NZ_JAGGDJ010000015.1"/>
</dbReference>
<protein>
    <submittedName>
        <fullName evidence="1">Uncharacterized protein</fullName>
    </submittedName>
</protein>
<reference evidence="1 2" key="1">
    <citation type="submission" date="2021-03" db="EMBL/GenBank/DDBJ databases">
        <title>Paenibacillus artemisicola MWE-103 whole genome sequence.</title>
        <authorList>
            <person name="Ham Y.J."/>
        </authorList>
    </citation>
    <scope>NUCLEOTIDE SEQUENCE [LARGE SCALE GENOMIC DNA]</scope>
    <source>
        <strain evidence="1 2">MWE-103</strain>
    </source>
</reference>
<dbReference type="Proteomes" id="UP000670947">
    <property type="component" value="Unassembled WGS sequence"/>
</dbReference>